<evidence type="ECO:0000313" key="3">
    <source>
        <dbReference type="Proteomes" id="UP000030403"/>
    </source>
</evidence>
<keyword evidence="1" id="KW-0812">Transmembrane</keyword>
<name>A0A0A5HMM5_9BACI</name>
<dbReference type="Proteomes" id="UP000030403">
    <property type="component" value="Unassembled WGS sequence"/>
</dbReference>
<proteinExistence type="predicted"/>
<organism evidence="2 3">
    <name type="scientific">Pontibacillus marinus BH030004 = DSM 16465</name>
    <dbReference type="NCBI Taxonomy" id="1385511"/>
    <lineage>
        <taxon>Bacteria</taxon>
        <taxon>Bacillati</taxon>
        <taxon>Bacillota</taxon>
        <taxon>Bacilli</taxon>
        <taxon>Bacillales</taxon>
        <taxon>Bacillaceae</taxon>
        <taxon>Pontibacillus</taxon>
    </lineage>
</organism>
<reference evidence="2 3" key="1">
    <citation type="submission" date="2013-08" db="EMBL/GenBank/DDBJ databases">
        <authorList>
            <person name="Huang J."/>
            <person name="Wang G."/>
        </authorList>
    </citation>
    <scope>NUCLEOTIDE SEQUENCE [LARGE SCALE GENOMIC DNA]</scope>
    <source>
        <strain evidence="2 3">BH030004</strain>
    </source>
</reference>
<feature type="transmembrane region" description="Helical" evidence="1">
    <location>
        <begin position="48"/>
        <end position="66"/>
    </location>
</feature>
<feature type="transmembrane region" description="Helical" evidence="1">
    <location>
        <begin position="16"/>
        <end position="36"/>
    </location>
</feature>
<gene>
    <name evidence="2" type="ORF">N783_15795</name>
</gene>
<dbReference type="STRING" id="1385511.GCA_000425225_01265"/>
<feature type="transmembrane region" description="Helical" evidence="1">
    <location>
        <begin position="139"/>
        <end position="159"/>
    </location>
</feature>
<keyword evidence="1" id="KW-1133">Transmembrane helix</keyword>
<feature type="transmembrane region" description="Helical" evidence="1">
    <location>
        <begin position="116"/>
        <end position="133"/>
    </location>
</feature>
<dbReference type="RefSeq" id="WP_027445616.1">
    <property type="nucleotide sequence ID" value="NZ_AULJ01000012.1"/>
</dbReference>
<dbReference type="eggNOG" id="ENOG5032FS7">
    <property type="taxonomic scope" value="Bacteria"/>
</dbReference>
<evidence type="ECO:0000256" key="1">
    <source>
        <dbReference type="SAM" id="Phobius"/>
    </source>
</evidence>
<dbReference type="OrthoDB" id="2440835at2"/>
<keyword evidence="1" id="KW-0472">Membrane</keyword>
<keyword evidence="3" id="KW-1185">Reference proteome</keyword>
<feature type="transmembrane region" description="Helical" evidence="1">
    <location>
        <begin position="86"/>
        <end position="104"/>
    </location>
</feature>
<sequence length="216" mass="24421">MPSAWTIGPLIIRSDIVLTVLSLLVGVIVLLWLSPLSKKQQKVVLNEISSLGILFILSLMIGKSLLNFDVFINDPRAVIAYPSNSNAFYLALFGVGIWILWKLVYHKQVHHLRNTGIAWMYVFFSALFMYDFFELIGGGSPHLITLINLGIYGGLLALTTFIKDSILLPTSTFILSLLFLNHSIFFFTTDHVLGIGLLFYSLIIYIFLKTRRLKHV</sequence>
<accession>A0A0A5HMM5</accession>
<dbReference type="EMBL" id="AVPF01000047">
    <property type="protein sequence ID" value="KGX84872.1"/>
    <property type="molecule type" value="Genomic_DNA"/>
</dbReference>
<protein>
    <submittedName>
        <fullName evidence="2">Uncharacterized protein</fullName>
    </submittedName>
</protein>
<evidence type="ECO:0000313" key="2">
    <source>
        <dbReference type="EMBL" id="KGX84872.1"/>
    </source>
</evidence>
<feature type="transmembrane region" description="Helical" evidence="1">
    <location>
        <begin position="166"/>
        <end position="185"/>
    </location>
</feature>
<feature type="transmembrane region" description="Helical" evidence="1">
    <location>
        <begin position="191"/>
        <end position="208"/>
    </location>
</feature>
<comment type="caution">
    <text evidence="2">The sequence shown here is derived from an EMBL/GenBank/DDBJ whole genome shotgun (WGS) entry which is preliminary data.</text>
</comment>
<dbReference type="AlphaFoldDB" id="A0A0A5HMM5"/>